<evidence type="ECO:0000256" key="1">
    <source>
        <dbReference type="ARBA" id="ARBA00022729"/>
    </source>
</evidence>
<evidence type="ECO:0000313" key="3">
    <source>
        <dbReference type="EMBL" id="RGN30277.1"/>
    </source>
</evidence>
<dbReference type="Pfam" id="PF03548">
    <property type="entry name" value="LolA"/>
    <property type="match status" value="1"/>
</dbReference>
<dbReference type="SUPFAM" id="SSF89392">
    <property type="entry name" value="Prokaryotic lipoproteins and lipoprotein localization factors"/>
    <property type="match status" value="1"/>
</dbReference>
<proteinExistence type="predicted"/>
<evidence type="ECO:0000313" key="4">
    <source>
        <dbReference type="Proteomes" id="UP000260983"/>
    </source>
</evidence>
<gene>
    <name evidence="3" type="ORF">DXB65_23110</name>
</gene>
<accession>A0A3E5AY64</accession>
<dbReference type="Proteomes" id="UP000260983">
    <property type="component" value="Unassembled WGS sequence"/>
</dbReference>
<keyword evidence="3" id="KW-0449">Lipoprotein</keyword>
<dbReference type="PANTHER" id="PTHR35869:SF1">
    <property type="entry name" value="OUTER-MEMBRANE LIPOPROTEIN CARRIER PROTEIN"/>
    <property type="match status" value="1"/>
</dbReference>
<dbReference type="PANTHER" id="PTHR35869">
    <property type="entry name" value="OUTER-MEMBRANE LIPOPROTEIN CARRIER PROTEIN"/>
    <property type="match status" value="1"/>
</dbReference>
<dbReference type="RefSeq" id="WP_009131794.1">
    <property type="nucleotide sequence ID" value="NZ_CABKRN010000005.1"/>
</dbReference>
<name>A0A3E5AY64_9BACE</name>
<dbReference type="CDD" id="cd16325">
    <property type="entry name" value="LolA"/>
    <property type="match status" value="1"/>
</dbReference>
<dbReference type="Gene3D" id="2.50.20.10">
    <property type="entry name" value="Lipoprotein localisation LolA/LolB/LppX"/>
    <property type="match status" value="1"/>
</dbReference>
<organism evidence="3 4">
    <name type="scientific">Bacteroides oleiciplenus</name>
    <dbReference type="NCBI Taxonomy" id="626931"/>
    <lineage>
        <taxon>Bacteria</taxon>
        <taxon>Pseudomonadati</taxon>
        <taxon>Bacteroidota</taxon>
        <taxon>Bacteroidia</taxon>
        <taxon>Bacteroidales</taxon>
        <taxon>Bacteroidaceae</taxon>
        <taxon>Bacteroides</taxon>
    </lineage>
</organism>
<feature type="signal peptide" evidence="2">
    <location>
        <begin position="1"/>
        <end position="19"/>
    </location>
</feature>
<dbReference type="AlphaFoldDB" id="A0A3E5AY64"/>
<comment type="caution">
    <text evidence="3">The sequence shown here is derived from an EMBL/GenBank/DDBJ whole genome shotgun (WGS) entry which is preliminary data.</text>
</comment>
<dbReference type="InterPro" id="IPR029046">
    <property type="entry name" value="LolA/LolB/LppX"/>
</dbReference>
<reference evidence="3 4" key="1">
    <citation type="submission" date="2018-08" db="EMBL/GenBank/DDBJ databases">
        <title>A genome reference for cultivated species of the human gut microbiota.</title>
        <authorList>
            <person name="Zou Y."/>
            <person name="Xue W."/>
            <person name="Luo G."/>
        </authorList>
    </citation>
    <scope>NUCLEOTIDE SEQUENCE [LARGE SCALE GENOMIC DNA]</scope>
    <source>
        <strain evidence="3 4">OM05-15BH</strain>
    </source>
</reference>
<sequence>MRAILITLLMTLGISYTHAQTMKRLIQTQDFENRLAKEAQTIQSIESDFTQVKYLDILDEKVTSKGKFYYQKSGKIRMEYAQPVNYLIVINDSRLKIVADGKKSTMSLSANKMMNQMQDMLTACMIGDLSKMSSDYKLEYFENTPYYMVKIRPVNKAIQAYISGIEIYLDKKDMSVYKLRLSETATNYTEYEFYNKSFNALKDETQFSTR</sequence>
<protein>
    <submittedName>
        <fullName evidence="3">Outer membrane lipoprotein carrier protein LolA</fullName>
    </submittedName>
</protein>
<evidence type="ECO:0000256" key="2">
    <source>
        <dbReference type="SAM" id="SignalP"/>
    </source>
</evidence>
<dbReference type="EMBL" id="QSUL01000028">
    <property type="protein sequence ID" value="RGN30277.1"/>
    <property type="molecule type" value="Genomic_DNA"/>
</dbReference>
<dbReference type="InterPro" id="IPR004564">
    <property type="entry name" value="OM_lipoprot_carrier_LolA-like"/>
</dbReference>
<feature type="chain" id="PRO_5017762566" evidence="2">
    <location>
        <begin position="20"/>
        <end position="210"/>
    </location>
</feature>
<keyword evidence="1 2" id="KW-0732">Signal</keyword>